<dbReference type="OrthoDB" id="5828268at2759"/>
<proteinExistence type="predicted"/>
<evidence type="ECO:0000313" key="2">
    <source>
        <dbReference type="EMBL" id="KJH49575.1"/>
    </source>
</evidence>
<organism evidence="2 3">
    <name type="scientific">Dictyocaulus viviparus</name>
    <name type="common">Bovine lungworm</name>
    <dbReference type="NCBI Taxonomy" id="29172"/>
    <lineage>
        <taxon>Eukaryota</taxon>
        <taxon>Metazoa</taxon>
        <taxon>Ecdysozoa</taxon>
        <taxon>Nematoda</taxon>
        <taxon>Chromadorea</taxon>
        <taxon>Rhabditida</taxon>
        <taxon>Rhabditina</taxon>
        <taxon>Rhabditomorpha</taxon>
        <taxon>Strongyloidea</taxon>
        <taxon>Metastrongylidae</taxon>
        <taxon>Dictyocaulus</taxon>
    </lineage>
</organism>
<name>A0A0D8XYK2_DICVI</name>
<evidence type="ECO:0000256" key="1">
    <source>
        <dbReference type="SAM" id="MobiDB-lite"/>
    </source>
</evidence>
<feature type="compositionally biased region" description="Polar residues" evidence="1">
    <location>
        <begin position="408"/>
        <end position="423"/>
    </location>
</feature>
<dbReference type="Proteomes" id="UP000053766">
    <property type="component" value="Unassembled WGS sequence"/>
</dbReference>
<feature type="region of interest" description="Disordered" evidence="1">
    <location>
        <begin position="318"/>
        <end position="351"/>
    </location>
</feature>
<feature type="region of interest" description="Disordered" evidence="1">
    <location>
        <begin position="405"/>
        <end position="456"/>
    </location>
</feature>
<accession>A0A0D8XYK2</accession>
<feature type="compositionally biased region" description="Polar residues" evidence="1">
    <location>
        <begin position="320"/>
        <end position="334"/>
    </location>
</feature>
<evidence type="ECO:0000313" key="3">
    <source>
        <dbReference type="Proteomes" id="UP000053766"/>
    </source>
</evidence>
<feature type="compositionally biased region" description="Polar residues" evidence="1">
    <location>
        <begin position="341"/>
        <end position="351"/>
    </location>
</feature>
<feature type="compositionally biased region" description="Low complexity" evidence="1">
    <location>
        <begin position="424"/>
        <end position="456"/>
    </location>
</feature>
<reference evidence="2 3" key="1">
    <citation type="submission" date="2013-11" db="EMBL/GenBank/DDBJ databases">
        <title>Draft genome of the bovine lungworm Dictyocaulus viviparus.</title>
        <authorList>
            <person name="Mitreva M."/>
        </authorList>
    </citation>
    <scope>NUCLEOTIDE SEQUENCE [LARGE SCALE GENOMIC DNA]</scope>
    <source>
        <strain evidence="2 3">HannoverDv2000</strain>
    </source>
</reference>
<feature type="region of interest" description="Disordered" evidence="1">
    <location>
        <begin position="155"/>
        <end position="183"/>
    </location>
</feature>
<reference evidence="3" key="2">
    <citation type="journal article" date="2016" name="Sci. Rep.">
        <title>Dictyocaulus viviparus genome, variome and transcriptome elucidate lungworm biology and support future intervention.</title>
        <authorList>
            <person name="McNulty S.N."/>
            <person name="Strube C."/>
            <person name="Rosa B.A."/>
            <person name="Martin J.C."/>
            <person name="Tyagi R."/>
            <person name="Choi Y.J."/>
            <person name="Wang Q."/>
            <person name="Hallsworth Pepin K."/>
            <person name="Zhang X."/>
            <person name="Ozersky P."/>
            <person name="Wilson R.K."/>
            <person name="Sternberg P.W."/>
            <person name="Gasser R.B."/>
            <person name="Mitreva M."/>
        </authorList>
    </citation>
    <scope>NUCLEOTIDE SEQUENCE [LARGE SCALE GENOMIC DNA]</scope>
    <source>
        <strain evidence="3">HannoverDv2000</strain>
    </source>
</reference>
<dbReference type="EMBL" id="KN716230">
    <property type="protein sequence ID" value="KJH49575.1"/>
    <property type="molecule type" value="Genomic_DNA"/>
</dbReference>
<protein>
    <submittedName>
        <fullName evidence="2">Uncharacterized protein</fullName>
    </submittedName>
</protein>
<gene>
    <name evidence="2" type="ORF">DICVIV_04307</name>
</gene>
<sequence>MEQFDENTFFEQLETVMPKKLEALTIYGNYFPLKKSKKYGQWRKFEILFGSMIPQVRTKWWMKEECILMSHLVRSSPYKIFDDFRPTRNTAGSWRFDQASMDNENIRQERQNAPVNRILRFMQMFTLYEQNVPFYLSIGFDSFIERNSFLENKTKRPEGVPPAPIIAPRVLPEIPPPPRRERLRVRPNVPTVPEERSTAPIAIPPDGTMTAPVAVVMPVPPSQVVASVPTASQPPTSTSLSTAPVSVGQLTAPAMQTYSQVPTANLNISAQAQLPRSQDGVDQTRQNVQIEELPADTTTPSDQPQAIVSSPQEIAVVATQPASPDSAQTTSTPNLVVGAETPNSTEQQQVLQRNDVATFSTRSENVPRHGENDRNHVEENINMVLQGMLQALVEEIVFDAVNEDRMENPSTDPSPAVSSNATLSTTATPSTPSHHTQTATSQMTHHSQQQSNNTQQ</sequence>
<keyword evidence="3" id="KW-1185">Reference proteome</keyword>
<dbReference type="AlphaFoldDB" id="A0A0D8XYK2"/>